<dbReference type="Gene3D" id="3.10.450.50">
    <property type="match status" value="1"/>
</dbReference>
<dbReference type="InterPro" id="IPR000391">
    <property type="entry name" value="Rng_hydr_dOase-bsu"/>
</dbReference>
<evidence type="ECO:0000313" key="3">
    <source>
        <dbReference type="EMBL" id="MFC5771862.1"/>
    </source>
</evidence>
<proteinExistence type="inferred from homology"/>
<reference evidence="4" key="1">
    <citation type="journal article" date="2019" name="Int. J. Syst. Evol. Microbiol.">
        <title>The Global Catalogue of Microorganisms (GCM) 10K type strain sequencing project: providing services to taxonomists for standard genome sequencing and annotation.</title>
        <authorList>
            <consortium name="The Broad Institute Genomics Platform"/>
            <consortium name="The Broad Institute Genome Sequencing Center for Infectious Disease"/>
            <person name="Wu L."/>
            <person name="Ma J."/>
        </authorList>
    </citation>
    <scope>NUCLEOTIDE SEQUENCE [LARGE SCALE GENOMIC DNA]</scope>
    <source>
        <strain evidence="4">SHR3</strain>
    </source>
</reference>
<comment type="similarity">
    <text evidence="1">Belongs to the bacterial ring-hydroxylating dioxygenase beta subunit family.</text>
</comment>
<dbReference type="SUPFAM" id="SSF54427">
    <property type="entry name" value="NTF2-like"/>
    <property type="match status" value="1"/>
</dbReference>
<dbReference type="InterPro" id="IPR032710">
    <property type="entry name" value="NTF2-like_dom_sf"/>
</dbReference>
<keyword evidence="3" id="KW-0223">Dioxygenase</keyword>
<dbReference type="EMBL" id="JBHSOG010000101">
    <property type="protein sequence ID" value="MFC5771862.1"/>
    <property type="molecule type" value="Genomic_DNA"/>
</dbReference>
<dbReference type="CDD" id="cd00667">
    <property type="entry name" value="ring_hydroxylating_dioxygenases_beta"/>
    <property type="match status" value="1"/>
</dbReference>
<accession>A0ABW1AX16</accession>
<dbReference type="RefSeq" id="WP_096449717.1">
    <property type="nucleotide sequence ID" value="NZ_JBHSOG010000101.1"/>
</dbReference>
<name>A0ABW1AX16_9RHOO</name>
<protein>
    <submittedName>
        <fullName evidence="3">Aromatic-ring-hydroxylating dioxygenase subunit beta</fullName>
    </submittedName>
</protein>
<keyword evidence="4" id="KW-1185">Reference proteome</keyword>
<comment type="caution">
    <text evidence="3">The sequence shown here is derived from an EMBL/GenBank/DDBJ whole genome shotgun (WGS) entry which is preliminary data.</text>
</comment>
<dbReference type="GO" id="GO:0051213">
    <property type="term" value="F:dioxygenase activity"/>
    <property type="evidence" value="ECO:0007669"/>
    <property type="project" value="UniProtKB-KW"/>
</dbReference>
<sequence>MNTDNTAAASAASRYQPPSHYVDDAFYRWLGEVSADLAAAVPDRAAGADAALHDEVGRLLTVESRLLDQHAYADWLDLYLPECAYWIPSTRPAGDPRLQITLEFHDRRRLMDRIARLGTGLAYSQLPASRTARQLGGLEVWAAPGGDGGWHARCNFLVAESRAGRSRMLAGWYGFVVRRVDGTLRLALKQVNLLDPEEPQGNNSFFL</sequence>
<evidence type="ECO:0000256" key="1">
    <source>
        <dbReference type="ARBA" id="ARBA00009570"/>
    </source>
</evidence>
<gene>
    <name evidence="3" type="ORF">ACFPTN_20985</name>
</gene>
<keyword evidence="2" id="KW-0560">Oxidoreductase</keyword>
<evidence type="ECO:0000313" key="4">
    <source>
        <dbReference type="Proteomes" id="UP001595974"/>
    </source>
</evidence>
<evidence type="ECO:0000256" key="2">
    <source>
        <dbReference type="ARBA" id="ARBA00023002"/>
    </source>
</evidence>
<dbReference type="PANTHER" id="PTHR41534:SF1">
    <property type="entry name" value="BLR3401 PROTEIN"/>
    <property type="match status" value="1"/>
</dbReference>
<organism evidence="3 4">
    <name type="scientific">Thauera sinica</name>
    <dbReference type="NCBI Taxonomy" id="2665146"/>
    <lineage>
        <taxon>Bacteria</taxon>
        <taxon>Pseudomonadati</taxon>
        <taxon>Pseudomonadota</taxon>
        <taxon>Betaproteobacteria</taxon>
        <taxon>Rhodocyclales</taxon>
        <taxon>Zoogloeaceae</taxon>
        <taxon>Thauera</taxon>
    </lineage>
</organism>
<dbReference type="Pfam" id="PF00866">
    <property type="entry name" value="Ring_hydroxyl_B"/>
    <property type="match status" value="1"/>
</dbReference>
<dbReference type="Proteomes" id="UP001595974">
    <property type="component" value="Unassembled WGS sequence"/>
</dbReference>
<dbReference type="PANTHER" id="PTHR41534">
    <property type="entry name" value="BLR3401 PROTEIN"/>
    <property type="match status" value="1"/>
</dbReference>